<dbReference type="AlphaFoldDB" id="A0A409XS12"/>
<dbReference type="STRING" id="93625.A0A409XS12"/>
<protein>
    <submittedName>
        <fullName evidence="1">Uncharacterized protein</fullName>
    </submittedName>
</protein>
<dbReference type="OrthoDB" id="3035632at2759"/>
<proteinExistence type="predicted"/>
<keyword evidence="2" id="KW-1185">Reference proteome</keyword>
<gene>
    <name evidence="1" type="ORF">CVT25_001013</name>
</gene>
<evidence type="ECO:0000313" key="1">
    <source>
        <dbReference type="EMBL" id="PPQ93609.1"/>
    </source>
</evidence>
<name>A0A409XS12_PSICY</name>
<sequence length="132" mass="15019">MTSKSNPSKRRRTGTKRTLHSHAYHNLLPVFADYDTIYSSEGATRTIGGTKHAAHVKAAGVWEQVTSWAPPDDNNYALDPDGQWFDEAVEAEVMQEPEPPPVVKKKKRSKVSKRPNVVWKEIHHQTYLEEIL</sequence>
<accession>A0A409XS12</accession>
<dbReference type="InParanoid" id="A0A409XS12"/>
<organism evidence="1 2">
    <name type="scientific">Psilocybe cyanescens</name>
    <dbReference type="NCBI Taxonomy" id="93625"/>
    <lineage>
        <taxon>Eukaryota</taxon>
        <taxon>Fungi</taxon>
        <taxon>Dikarya</taxon>
        <taxon>Basidiomycota</taxon>
        <taxon>Agaricomycotina</taxon>
        <taxon>Agaricomycetes</taxon>
        <taxon>Agaricomycetidae</taxon>
        <taxon>Agaricales</taxon>
        <taxon>Agaricineae</taxon>
        <taxon>Strophariaceae</taxon>
        <taxon>Psilocybe</taxon>
    </lineage>
</organism>
<comment type="caution">
    <text evidence="1">The sequence shown here is derived from an EMBL/GenBank/DDBJ whole genome shotgun (WGS) entry which is preliminary data.</text>
</comment>
<reference evidence="1 2" key="1">
    <citation type="journal article" date="2018" name="Evol. Lett.">
        <title>Horizontal gene cluster transfer increased hallucinogenic mushroom diversity.</title>
        <authorList>
            <person name="Reynolds H.T."/>
            <person name="Vijayakumar V."/>
            <person name="Gluck-Thaler E."/>
            <person name="Korotkin H.B."/>
            <person name="Matheny P.B."/>
            <person name="Slot J.C."/>
        </authorList>
    </citation>
    <scope>NUCLEOTIDE SEQUENCE [LARGE SCALE GENOMIC DNA]</scope>
    <source>
        <strain evidence="1 2">2631</strain>
    </source>
</reference>
<dbReference type="Proteomes" id="UP000283269">
    <property type="component" value="Unassembled WGS sequence"/>
</dbReference>
<dbReference type="EMBL" id="NHYD01000678">
    <property type="protein sequence ID" value="PPQ93609.1"/>
    <property type="molecule type" value="Genomic_DNA"/>
</dbReference>
<evidence type="ECO:0000313" key="2">
    <source>
        <dbReference type="Proteomes" id="UP000283269"/>
    </source>
</evidence>